<dbReference type="Pfam" id="PF00011">
    <property type="entry name" value="HSP20"/>
    <property type="match status" value="1"/>
</dbReference>
<evidence type="ECO:0000313" key="6">
    <source>
        <dbReference type="EMBL" id="KAJ3570597.1"/>
    </source>
</evidence>
<dbReference type="Proteomes" id="UP001213000">
    <property type="component" value="Unassembled WGS sequence"/>
</dbReference>
<keyword evidence="7" id="KW-1185">Reference proteome</keyword>
<reference evidence="6" key="1">
    <citation type="submission" date="2022-07" db="EMBL/GenBank/DDBJ databases">
        <title>Genome Sequence of Leucocoprinus birnbaumii.</title>
        <authorList>
            <person name="Buettner E."/>
        </authorList>
    </citation>
    <scope>NUCLEOTIDE SEQUENCE</scope>
    <source>
        <strain evidence="6">VT141</strain>
    </source>
</reference>
<dbReference type="AlphaFoldDB" id="A0AAD5YVM9"/>
<organism evidence="6 7">
    <name type="scientific">Leucocoprinus birnbaumii</name>
    <dbReference type="NCBI Taxonomy" id="56174"/>
    <lineage>
        <taxon>Eukaryota</taxon>
        <taxon>Fungi</taxon>
        <taxon>Dikarya</taxon>
        <taxon>Basidiomycota</taxon>
        <taxon>Agaricomycotina</taxon>
        <taxon>Agaricomycetes</taxon>
        <taxon>Agaricomycetidae</taxon>
        <taxon>Agaricales</taxon>
        <taxon>Agaricineae</taxon>
        <taxon>Agaricaceae</taxon>
        <taxon>Leucocoprinus</taxon>
    </lineage>
</organism>
<dbReference type="SUPFAM" id="SSF49764">
    <property type="entry name" value="HSP20-like chaperones"/>
    <property type="match status" value="1"/>
</dbReference>
<evidence type="ECO:0000256" key="2">
    <source>
        <dbReference type="PROSITE-ProRule" id="PRU00285"/>
    </source>
</evidence>
<dbReference type="InterPro" id="IPR031107">
    <property type="entry name" value="Small_HSP"/>
</dbReference>
<feature type="domain" description="SHSP" evidence="5">
    <location>
        <begin position="127"/>
        <end position="240"/>
    </location>
</feature>
<dbReference type="InterPro" id="IPR008978">
    <property type="entry name" value="HSP20-like_chaperone"/>
</dbReference>
<proteinExistence type="inferred from homology"/>
<gene>
    <name evidence="6" type="ORF">NP233_g4297</name>
</gene>
<accession>A0AAD5YVM9</accession>
<evidence type="ECO:0000256" key="1">
    <source>
        <dbReference type="ARBA" id="ARBA00023016"/>
    </source>
</evidence>
<dbReference type="EMBL" id="JANIEX010000229">
    <property type="protein sequence ID" value="KAJ3570597.1"/>
    <property type="molecule type" value="Genomic_DNA"/>
</dbReference>
<protein>
    <recommendedName>
        <fullName evidence="5">SHSP domain-containing protein</fullName>
    </recommendedName>
</protein>
<feature type="compositionally biased region" description="Polar residues" evidence="4">
    <location>
        <begin position="111"/>
        <end position="128"/>
    </location>
</feature>
<feature type="region of interest" description="Disordered" evidence="4">
    <location>
        <begin position="109"/>
        <end position="135"/>
    </location>
</feature>
<keyword evidence="1" id="KW-0346">Stress response</keyword>
<evidence type="ECO:0000259" key="5">
    <source>
        <dbReference type="PROSITE" id="PS01031"/>
    </source>
</evidence>
<evidence type="ECO:0000313" key="7">
    <source>
        <dbReference type="Proteomes" id="UP001213000"/>
    </source>
</evidence>
<name>A0AAD5YVM9_9AGAR</name>
<sequence length="240" mass="26947">MIFSSTRPGPTLTRAFHRIPHNSPSLQHASHCPHISTSSSVQAVMSLLFTMALLVALKNYKNGSLWSWTSVSSLHLKSYRQVPSAFKMSSIFMYEPYYSFDRFLEQAMKSPGNTSDPSSQLERTSSMGPRTLRPRMDLHEDNEKNLVTAVLELPGAKKSDVQLDVHDGQLTISAETKYSTDHDENGYAVRERRVGKFSRSLRLPLGTKDSDIKASMVDGVLTVSFPKRSPEQEPRKITIN</sequence>
<comment type="similarity">
    <text evidence="2 3">Belongs to the small heat shock protein (HSP20) family.</text>
</comment>
<comment type="caution">
    <text evidence="6">The sequence shown here is derived from an EMBL/GenBank/DDBJ whole genome shotgun (WGS) entry which is preliminary data.</text>
</comment>
<dbReference type="PANTHER" id="PTHR11527">
    <property type="entry name" value="HEAT-SHOCK PROTEIN 20 FAMILY MEMBER"/>
    <property type="match status" value="1"/>
</dbReference>
<dbReference type="InterPro" id="IPR002068">
    <property type="entry name" value="A-crystallin/Hsp20_dom"/>
</dbReference>
<evidence type="ECO:0000256" key="3">
    <source>
        <dbReference type="RuleBase" id="RU003616"/>
    </source>
</evidence>
<dbReference type="PROSITE" id="PS01031">
    <property type="entry name" value="SHSP"/>
    <property type="match status" value="1"/>
</dbReference>
<dbReference type="CDD" id="cd06464">
    <property type="entry name" value="ACD_sHsps-like"/>
    <property type="match status" value="1"/>
</dbReference>
<dbReference type="Gene3D" id="2.60.40.790">
    <property type="match status" value="1"/>
</dbReference>
<evidence type="ECO:0000256" key="4">
    <source>
        <dbReference type="SAM" id="MobiDB-lite"/>
    </source>
</evidence>